<evidence type="ECO:0000256" key="1">
    <source>
        <dbReference type="ARBA" id="ARBA00022628"/>
    </source>
</evidence>
<dbReference type="NCBIfam" id="NF003971">
    <property type="entry name" value="PRK05465.1"/>
    <property type="match status" value="1"/>
</dbReference>
<keyword evidence="1 5" id="KW-0846">Cobalamin</keyword>
<organism evidence="6 7">
    <name type="scientific">Fictibacillus fluitans</name>
    <dbReference type="NCBI Taxonomy" id="3058422"/>
    <lineage>
        <taxon>Bacteria</taxon>
        <taxon>Bacillati</taxon>
        <taxon>Bacillota</taxon>
        <taxon>Bacilli</taxon>
        <taxon>Bacillales</taxon>
        <taxon>Fictibacillaceae</taxon>
        <taxon>Fictibacillus</taxon>
    </lineage>
</organism>
<dbReference type="Gene3D" id="3.40.50.11240">
    <property type="entry name" value="Ethanolamine ammonia-lyase light chain (EutC)"/>
    <property type="match status" value="1"/>
</dbReference>
<dbReference type="EMBL" id="JAUHTR010000013">
    <property type="protein sequence ID" value="MDN4526626.1"/>
    <property type="molecule type" value="Genomic_DNA"/>
</dbReference>
<keyword evidence="2 5" id="KW-0456">Lyase</keyword>
<comment type="subunit">
    <text evidence="5">The basic unit is a heterodimer which dimerizes to form tetramers. The heterotetramers trimerize; 6 large subunits form a core ring with 6 small subunits projecting outwards.</text>
</comment>
<dbReference type="PANTHER" id="PTHR39330">
    <property type="entry name" value="ETHANOLAMINE AMMONIA-LYASE LIGHT CHAIN"/>
    <property type="match status" value="1"/>
</dbReference>
<comment type="catalytic activity">
    <reaction evidence="5">
        <text>ethanolamine = acetaldehyde + NH4(+)</text>
        <dbReference type="Rhea" id="RHEA:15313"/>
        <dbReference type="ChEBI" id="CHEBI:15343"/>
        <dbReference type="ChEBI" id="CHEBI:28938"/>
        <dbReference type="ChEBI" id="CHEBI:57603"/>
        <dbReference type="EC" id="4.3.1.7"/>
    </reaction>
</comment>
<keyword evidence="3 5" id="KW-0170">Cobalt</keyword>
<evidence type="ECO:0000313" key="7">
    <source>
        <dbReference type="Proteomes" id="UP001172721"/>
    </source>
</evidence>
<dbReference type="GO" id="GO:0008851">
    <property type="term" value="F:ethanolamine ammonia-lyase activity"/>
    <property type="evidence" value="ECO:0007669"/>
    <property type="project" value="UniProtKB-EC"/>
</dbReference>
<dbReference type="Gene3D" id="1.10.30.40">
    <property type="entry name" value="Ethanolamine ammonia-lyase light chain (EutC), N-terminal domain"/>
    <property type="match status" value="1"/>
</dbReference>
<dbReference type="HAMAP" id="MF_00601">
    <property type="entry name" value="EutC"/>
    <property type="match status" value="1"/>
</dbReference>
<evidence type="ECO:0000313" key="6">
    <source>
        <dbReference type="EMBL" id="MDN4526626.1"/>
    </source>
</evidence>
<dbReference type="InterPro" id="IPR042251">
    <property type="entry name" value="EutC_C"/>
</dbReference>
<evidence type="ECO:0000256" key="2">
    <source>
        <dbReference type="ARBA" id="ARBA00023239"/>
    </source>
</evidence>
<dbReference type="RefSeq" id="WP_301167647.1">
    <property type="nucleotide sequence ID" value="NZ_JAUHTR010000013.1"/>
</dbReference>
<reference evidence="6" key="1">
    <citation type="submission" date="2023-07" db="EMBL/GenBank/DDBJ databases">
        <title>Fictibacillus sp. isolated from freshwater pond.</title>
        <authorList>
            <person name="Kirdat K."/>
            <person name="Bhat A."/>
            <person name="Mourya A."/>
            <person name="Yadav A."/>
        </authorList>
    </citation>
    <scope>NUCLEOTIDE SEQUENCE</scope>
    <source>
        <strain evidence="6">NE201</strain>
    </source>
</reference>
<name>A0ABT8I0V3_9BACL</name>
<evidence type="ECO:0000256" key="5">
    <source>
        <dbReference type="HAMAP-Rule" id="MF_00601"/>
    </source>
</evidence>
<comment type="subcellular location">
    <subcellularLocation>
        <location evidence="5">Bacterial microcompartment</location>
    </subcellularLocation>
</comment>
<gene>
    <name evidence="5 6" type="primary">eutC</name>
    <name evidence="6" type="ORF">QYB97_19250</name>
</gene>
<dbReference type="Pfam" id="PF05985">
    <property type="entry name" value="EutC"/>
    <property type="match status" value="1"/>
</dbReference>
<evidence type="ECO:0000256" key="4">
    <source>
        <dbReference type="ARBA" id="ARBA00024446"/>
    </source>
</evidence>
<dbReference type="EC" id="4.3.1.7" evidence="5"/>
<sequence>MNQTEITKIVNEVLQELNKTKASNENKEGVPLKKTDSAADIIDFTEQAEMAVDEPKNKDTIQHAQKITPARIGIGRSGTRMKTKSYLQFRIDHAAAQDAVLKDVEPDMIKELNLPVLQTKAEDMETYLMDLEAGRTLNDESIRWLKENGEKGKQIQIIICDGLSSTAVESNTRDLLPAIVQGLSLKGITYAKPLFVKRSRVWVQDHVAKIVDSDIVISLIGERPGLATAESLSAYMVYRPGEHTVEADRTVISNIHKGGLSPVEAGAHLADLLEQMLQYKASGVQLVKHRNKK</sequence>
<proteinExistence type="inferred from homology"/>
<keyword evidence="4 5" id="KW-1283">Bacterial microcompartment</keyword>
<dbReference type="PANTHER" id="PTHR39330:SF1">
    <property type="entry name" value="ETHANOLAMINE AMMONIA-LYASE SMALL SUBUNIT"/>
    <property type="match status" value="1"/>
</dbReference>
<protein>
    <recommendedName>
        <fullName evidence="5">Ethanolamine ammonia-lyase small subunit</fullName>
        <shortName evidence="5">EAL small subunit</shortName>
        <ecNumber evidence="5">4.3.1.7</ecNumber>
    </recommendedName>
</protein>
<feature type="binding site" evidence="5">
    <location>
        <position position="222"/>
    </location>
    <ligand>
        <name>adenosylcob(III)alamin</name>
        <dbReference type="ChEBI" id="CHEBI:18408"/>
    </ligand>
</feature>
<comment type="pathway">
    <text evidence="5">Amine and polyamine degradation; ethanolamine degradation.</text>
</comment>
<feature type="binding site" evidence="5">
    <location>
        <position position="201"/>
    </location>
    <ligand>
        <name>adenosylcob(III)alamin</name>
        <dbReference type="ChEBI" id="CHEBI:18408"/>
    </ligand>
</feature>
<dbReference type="Proteomes" id="UP001172721">
    <property type="component" value="Unassembled WGS sequence"/>
</dbReference>
<dbReference type="InterPro" id="IPR009246">
    <property type="entry name" value="EutC"/>
</dbReference>
<accession>A0ABT8I0V3</accession>
<evidence type="ECO:0000256" key="3">
    <source>
        <dbReference type="ARBA" id="ARBA00023285"/>
    </source>
</evidence>
<comment type="similarity">
    <text evidence="5">Belongs to the EutC family.</text>
</comment>
<keyword evidence="7" id="KW-1185">Reference proteome</keyword>
<comment type="caution">
    <text evidence="6">The sequence shown here is derived from an EMBL/GenBank/DDBJ whole genome shotgun (WGS) entry which is preliminary data.</text>
</comment>
<comment type="function">
    <text evidence="5">Catalyzes the deamination of various vicinal amino-alcohols to oxo compounds. Allows this organism to utilize ethanolamine as the sole source of nitrogen and carbon in the presence of external vitamin B12.</text>
</comment>
<comment type="cofactor">
    <cofactor evidence="5">
        <name>adenosylcob(III)alamin</name>
        <dbReference type="ChEBI" id="CHEBI:18408"/>
    </cofactor>
    <text evidence="5">Binds between the large and small subunits.</text>
</comment>
<dbReference type="PIRSF" id="PIRSF018982">
    <property type="entry name" value="EutC"/>
    <property type="match status" value="1"/>
</dbReference>
<dbReference type="InterPro" id="IPR042255">
    <property type="entry name" value="EutC_N"/>
</dbReference>